<dbReference type="PANTHER" id="PTHR15131">
    <property type="entry name" value="SMALL NUCLEAR RNA ACTIVATING COMPLEX, POLYPEPTIDE 1"/>
    <property type="match status" value="1"/>
</dbReference>
<dbReference type="GO" id="GO:0042796">
    <property type="term" value="P:snRNA transcription by RNA polymerase III"/>
    <property type="evidence" value="ECO:0007669"/>
    <property type="project" value="TreeGrafter"/>
</dbReference>
<proteinExistence type="predicted"/>
<dbReference type="GO" id="GO:0019185">
    <property type="term" value="C:snRNA-activating protein complex"/>
    <property type="evidence" value="ECO:0007669"/>
    <property type="project" value="TreeGrafter"/>
</dbReference>
<dbReference type="InterPro" id="IPR019188">
    <property type="entry name" value="SNAPC1"/>
</dbReference>
<evidence type="ECO:0000313" key="3">
    <source>
        <dbReference type="Proteomes" id="UP001417504"/>
    </source>
</evidence>
<feature type="compositionally biased region" description="Acidic residues" evidence="1">
    <location>
        <begin position="275"/>
        <end position="292"/>
    </location>
</feature>
<reference evidence="2 3" key="1">
    <citation type="submission" date="2024-01" db="EMBL/GenBank/DDBJ databases">
        <title>Genome assemblies of Stephania.</title>
        <authorList>
            <person name="Yang L."/>
        </authorList>
    </citation>
    <scope>NUCLEOTIDE SEQUENCE [LARGE SCALE GENOMIC DNA]</scope>
    <source>
        <strain evidence="2">QJT</strain>
        <tissue evidence="2">Leaf</tissue>
    </source>
</reference>
<dbReference type="Pfam" id="PF09808">
    <property type="entry name" value="SNAPC1"/>
    <property type="match status" value="1"/>
</dbReference>
<dbReference type="EMBL" id="JBBNAE010000006">
    <property type="protein sequence ID" value="KAK9116584.1"/>
    <property type="molecule type" value="Genomic_DNA"/>
</dbReference>
<dbReference type="PANTHER" id="PTHR15131:SF3">
    <property type="entry name" value="SNRNA-ACTIVATING PROTEIN COMPLEX SUBUNIT 1"/>
    <property type="match status" value="1"/>
</dbReference>
<gene>
    <name evidence="2" type="ORF">Sjap_015531</name>
</gene>
<dbReference type="AlphaFoldDB" id="A0AAP0IJB5"/>
<feature type="compositionally biased region" description="Basic and acidic residues" evidence="1">
    <location>
        <begin position="293"/>
        <end position="303"/>
    </location>
</feature>
<dbReference type="GO" id="GO:0042795">
    <property type="term" value="P:snRNA transcription by RNA polymerase II"/>
    <property type="evidence" value="ECO:0007669"/>
    <property type="project" value="TreeGrafter"/>
</dbReference>
<organism evidence="2 3">
    <name type="scientific">Stephania japonica</name>
    <dbReference type="NCBI Taxonomy" id="461633"/>
    <lineage>
        <taxon>Eukaryota</taxon>
        <taxon>Viridiplantae</taxon>
        <taxon>Streptophyta</taxon>
        <taxon>Embryophyta</taxon>
        <taxon>Tracheophyta</taxon>
        <taxon>Spermatophyta</taxon>
        <taxon>Magnoliopsida</taxon>
        <taxon>Ranunculales</taxon>
        <taxon>Menispermaceae</taxon>
        <taxon>Menispermoideae</taxon>
        <taxon>Cissampelideae</taxon>
        <taxon>Stephania</taxon>
    </lineage>
</organism>
<comment type="caution">
    <text evidence="2">The sequence shown here is derived from an EMBL/GenBank/DDBJ whole genome shotgun (WGS) entry which is preliminary data.</text>
</comment>
<feature type="region of interest" description="Disordered" evidence="1">
    <location>
        <begin position="257"/>
        <end position="303"/>
    </location>
</feature>
<sequence>MDLTPFKLDIDELIADFSKSNSKTLADMKTIWLSKKFSFIYEGRPTTNVNVFMQSIYAHSIGYMISNSSLSQRLGGLYCLYCLYETQPFKPPFRVYISLGELERLKMLAIDAKKEDIKAAPALIKKMLDANVFLFGSVEINESSVAHSENEFEKMNKARLKAAYQKITSDTSANAFIHMDLGKELDLEAVKKISGEYESAKDMAISEAEKVVDVQNIKHIAKRSKLIGHAVEKIVDDWNAQKKVFLEQTRSAQCPDQEGNQVVCYQDPKTQNSREEDEDERDDANNNDDYEDEFQKELESLLW</sequence>
<dbReference type="Proteomes" id="UP001417504">
    <property type="component" value="Unassembled WGS sequence"/>
</dbReference>
<accession>A0AAP0IJB5</accession>
<protein>
    <submittedName>
        <fullName evidence="2">Uncharacterized protein</fullName>
    </submittedName>
</protein>
<dbReference type="GO" id="GO:0043565">
    <property type="term" value="F:sequence-specific DNA binding"/>
    <property type="evidence" value="ECO:0007669"/>
    <property type="project" value="TreeGrafter"/>
</dbReference>
<evidence type="ECO:0000313" key="2">
    <source>
        <dbReference type="EMBL" id="KAK9116584.1"/>
    </source>
</evidence>
<evidence type="ECO:0000256" key="1">
    <source>
        <dbReference type="SAM" id="MobiDB-lite"/>
    </source>
</evidence>
<keyword evidence="3" id="KW-1185">Reference proteome</keyword>
<name>A0AAP0IJB5_9MAGN</name>